<dbReference type="SMART" id="SM00825">
    <property type="entry name" value="PKS_KS"/>
    <property type="match status" value="1"/>
</dbReference>
<dbReference type="Pfam" id="PF02801">
    <property type="entry name" value="Ketoacyl-synt_C"/>
    <property type="match status" value="1"/>
</dbReference>
<accession>A0A1M6Z622</accession>
<comment type="similarity">
    <text evidence="2 4">Belongs to the thiolase-like superfamily. Beta-ketoacyl-ACP synthases family.</text>
</comment>
<feature type="domain" description="Ketosynthase family 3 (KS3)" evidence="5">
    <location>
        <begin position="1"/>
        <end position="398"/>
    </location>
</feature>
<evidence type="ECO:0000259" key="5">
    <source>
        <dbReference type="PROSITE" id="PS52004"/>
    </source>
</evidence>
<dbReference type="GO" id="GO:0004315">
    <property type="term" value="F:3-oxoacyl-[acyl-carrier-protein] synthase activity"/>
    <property type="evidence" value="ECO:0007669"/>
    <property type="project" value="TreeGrafter"/>
</dbReference>
<dbReference type="Gene3D" id="3.40.47.10">
    <property type="match status" value="1"/>
</dbReference>
<dbReference type="PANTHER" id="PTHR11712:SF320">
    <property type="entry name" value="BETA-KETOACYL SYNTHASE"/>
    <property type="match status" value="1"/>
</dbReference>
<evidence type="ECO:0000256" key="4">
    <source>
        <dbReference type="RuleBase" id="RU003694"/>
    </source>
</evidence>
<comment type="pathway">
    <text evidence="1">Lipid metabolism.</text>
</comment>
<name>A0A1M6Z622_9GAMM</name>
<dbReference type="CDD" id="cd00834">
    <property type="entry name" value="KAS_I_II"/>
    <property type="match status" value="1"/>
</dbReference>
<dbReference type="InterPro" id="IPR014031">
    <property type="entry name" value="Ketoacyl_synth_C"/>
</dbReference>
<evidence type="ECO:0000256" key="3">
    <source>
        <dbReference type="ARBA" id="ARBA00022679"/>
    </source>
</evidence>
<dbReference type="GO" id="GO:0005829">
    <property type="term" value="C:cytosol"/>
    <property type="evidence" value="ECO:0007669"/>
    <property type="project" value="TreeGrafter"/>
</dbReference>
<dbReference type="InterPro" id="IPR000794">
    <property type="entry name" value="Beta-ketoacyl_synthase"/>
</dbReference>
<dbReference type="EMBL" id="FRBQ01000001">
    <property type="protein sequence ID" value="SHL25900.1"/>
    <property type="molecule type" value="Genomic_DNA"/>
</dbReference>
<dbReference type="GO" id="GO:0006633">
    <property type="term" value="P:fatty acid biosynthetic process"/>
    <property type="evidence" value="ECO:0007669"/>
    <property type="project" value="TreeGrafter"/>
</dbReference>
<reference evidence="7" key="1">
    <citation type="submission" date="2016-11" db="EMBL/GenBank/DDBJ databases">
        <authorList>
            <person name="Varghese N."/>
            <person name="Submissions S."/>
        </authorList>
    </citation>
    <scope>NUCLEOTIDE SEQUENCE [LARGE SCALE GENOMIC DNA]</scope>
    <source>
        <strain evidence="7">CECT 8089</strain>
    </source>
</reference>
<keyword evidence="7" id="KW-1185">Reference proteome</keyword>
<dbReference type="NCBIfam" id="NF006618">
    <property type="entry name" value="PRK09185.1"/>
    <property type="match status" value="1"/>
</dbReference>
<dbReference type="SUPFAM" id="SSF53901">
    <property type="entry name" value="Thiolase-like"/>
    <property type="match status" value="2"/>
</dbReference>
<dbReference type="InterPro" id="IPR020841">
    <property type="entry name" value="PKS_Beta-ketoAc_synthase_dom"/>
</dbReference>
<dbReference type="AlphaFoldDB" id="A0A1M6Z622"/>
<dbReference type="PANTHER" id="PTHR11712">
    <property type="entry name" value="POLYKETIDE SYNTHASE-RELATED"/>
    <property type="match status" value="1"/>
</dbReference>
<proteinExistence type="inferred from homology"/>
<dbReference type="OrthoDB" id="9808669at2"/>
<dbReference type="RefSeq" id="WP_073262785.1">
    <property type="nucleotide sequence ID" value="NZ_FRBQ01000001.1"/>
</dbReference>
<evidence type="ECO:0000256" key="2">
    <source>
        <dbReference type="ARBA" id="ARBA00008467"/>
    </source>
</evidence>
<gene>
    <name evidence="6" type="ORF">SAMN05216288_1496</name>
</gene>
<sequence length="400" mass="41360">MIARLDALGVVCSLGQGKQAVADALFAGDTSGMRLQNGWIPERSVTVGAVEGLLPDMPAGFEQAASRNNRLLLAAALEIHEEIQDAISRYGVGRIAVMLGTSTSGIAEAGEHIANYINSGVVPAEYLYCNQEIAAPATFLADWLGLSGPVYCQSTACTSSARALLSAQRLLQLGVCDAVLCGGVDSLCKLTLNGFASLEAVSDERCNPFSANRHGINIGEAAALFLMTRADSDEPASGIALLGGGATSDAHHISAPHPEGLGAQQAMHKALNAAGLAAEQISYLNLHGTATIHNDAMESLAVQALFPEGVACSSSKALTGHTLGAAGALEAAFCWLTLSNYNSAKRLPPHVWDGVADTQLPRLALVEAPGALPATGRRYLMSNSFAFGGNNISLILGDLP</sequence>
<organism evidence="6 7">
    <name type="scientific">Phytopseudomonas punonensis</name>
    <dbReference type="NCBI Taxonomy" id="1220495"/>
    <lineage>
        <taxon>Bacteria</taxon>
        <taxon>Pseudomonadati</taxon>
        <taxon>Pseudomonadota</taxon>
        <taxon>Gammaproteobacteria</taxon>
        <taxon>Pseudomonadales</taxon>
        <taxon>Pseudomonadaceae</taxon>
        <taxon>Phytopseudomonas</taxon>
    </lineage>
</organism>
<evidence type="ECO:0000313" key="7">
    <source>
        <dbReference type="Proteomes" id="UP000184305"/>
    </source>
</evidence>
<dbReference type="PROSITE" id="PS52004">
    <property type="entry name" value="KS3_2"/>
    <property type="match status" value="1"/>
</dbReference>
<dbReference type="STRING" id="1220495.SAMN05216288_1496"/>
<evidence type="ECO:0000313" key="6">
    <source>
        <dbReference type="EMBL" id="SHL25900.1"/>
    </source>
</evidence>
<dbReference type="InterPro" id="IPR016039">
    <property type="entry name" value="Thiolase-like"/>
</dbReference>
<dbReference type="Proteomes" id="UP000184305">
    <property type="component" value="Unassembled WGS sequence"/>
</dbReference>
<keyword evidence="3 4" id="KW-0808">Transferase</keyword>
<evidence type="ECO:0000256" key="1">
    <source>
        <dbReference type="ARBA" id="ARBA00005189"/>
    </source>
</evidence>
<dbReference type="InterPro" id="IPR014030">
    <property type="entry name" value="Ketoacyl_synth_N"/>
</dbReference>
<protein>
    <submittedName>
        <fullName evidence="6">3-oxoacyl-[acyl-carrier-protein] synthase-1</fullName>
    </submittedName>
</protein>
<dbReference type="Pfam" id="PF00109">
    <property type="entry name" value="ketoacyl-synt"/>
    <property type="match status" value="1"/>
</dbReference>